<evidence type="ECO:0000256" key="3">
    <source>
        <dbReference type="ARBA" id="ARBA00022801"/>
    </source>
</evidence>
<dbReference type="OrthoDB" id="9794313at2"/>
<comment type="similarity">
    <text evidence="1 5">Belongs to the DNA glycosylase MPG family.</text>
</comment>
<dbReference type="SUPFAM" id="SSF50486">
    <property type="entry name" value="FMT C-terminal domain-like"/>
    <property type="match status" value="1"/>
</dbReference>
<evidence type="ECO:0000313" key="7">
    <source>
        <dbReference type="Proteomes" id="UP000095228"/>
    </source>
</evidence>
<proteinExistence type="inferred from homology"/>
<dbReference type="EMBL" id="CP016094">
    <property type="protein sequence ID" value="AOS46028.1"/>
    <property type="molecule type" value="Genomic_DNA"/>
</dbReference>
<dbReference type="STRING" id="1838286.Verru16b_03122"/>
<dbReference type="InterPro" id="IPR036995">
    <property type="entry name" value="MPG_sf"/>
</dbReference>
<reference evidence="6 7" key="1">
    <citation type="submission" date="2016-06" db="EMBL/GenBank/DDBJ databases">
        <title>Three novel species with peptidoglycan cell walls form the new genus Lacunisphaera gen. nov. in the family Opitutaceae of the verrucomicrobial subdivision 4.</title>
        <authorList>
            <person name="Rast P."/>
            <person name="Gloeckner I."/>
            <person name="Jogler M."/>
            <person name="Boedeker C."/>
            <person name="Jeske O."/>
            <person name="Wiegand S."/>
            <person name="Reinhardt R."/>
            <person name="Schumann P."/>
            <person name="Rohde M."/>
            <person name="Spring S."/>
            <person name="Gloeckner F.O."/>
            <person name="Jogler C."/>
        </authorList>
    </citation>
    <scope>NUCLEOTIDE SEQUENCE [LARGE SCALE GENOMIC DNA]</scope>
    <source>
        <strain evidence="6 7">IG16b</strain>
    </source>
</reference>
<dbReference type="KEGG" id="obg:Verru16b_03122"/>
<dbReference type="CDD" id="cd00540">
    <property type="entry name" value="AAG"/>
    <property type="match status" value="1"/>
</dbReference>
<dbReference type="Gene3D" id="3.10.300.10">
    <property type="entry name" value="Methylpurine-DNA glycosylase (MPG)"/>
    <property type="match status" value="2"/>
</dbReference>
<dbReference type="RefSeq" id="WP_069963121.1">
    <property type="nucleotide sequence ID" value="NZ_CP016094.1"/>
</dbReference>
<organism evidence="6 7">
    <name type="scientific">Lacunisphaera limnophila</name>
    <dbReference type="NCBI Taxonomy" id="1838286"/>
    <lineage>
        <taxon>Bacteria</taxon>
        <taxon>Pseudomonadati</taxon>
        <taxon>Verrucomicrobiota</taxon>
        <taxon>Opitutia</taxon>
        <taxon>Opitutales</taxon>
        <taxon>Opitutaceae</taxon>
        <taxon>Lacunisphaera</taxon>
    </lineage>
</organism>
<dbReference type="PANTHER" id="PTHR10429:SF0">
    <property type="entry name" value="DNA-3-METHYLADENINE GLYCOSYLASE"/>
    <property type="match status" value="1"/>
</dbReference>
<dbReference type="AlphaFoldDB" id="A0A1D8AYR2"/>
<gene>
    <name evidence="6" type="ORF">Verru16b_03122</name>
</gene>
<dbReference type="PANTHER" id="PTHR10429">
    <property type="entry name" value="DNA-3-METHYLADENINE GLYCOSYLASE"/>
    <property type="match status" value="1"/>
</dbReference>
<evidence type="ECO:0000313" key="6">
    <source>
        <dbReference type="EMBL" id="AOS46028.1"/>
    </source>
</evidence>
<keyword evidence="7" id="KW-1185">Reference proteome</keyword>
<protein>
    <recommendedName>
        <fullName evidence="5">Putative 3-methyladenine DNA glycosylase</fullName>
        <ecNumber evidence="5">3.2.2.-</ecNumber>
    </recommendedName>
</protein>
<dbReference type="InterPro" id="IPR003180">
    <property type="entry name" value="MPG"/>
</dbReference>
<evidence type="ECO:0000256" key="5">
    <source>
        <dbReference type="HAMAP-Rule" id="MF_00527"/>
    </source>
</evidence>
<dbReference type="PATRIC" id="fig|1838286.3.peg.3145"/>
<evidence type="ECO:0000256" key="2">
    <source>
        <dbReference type="ARBA" id="ARBA00022763"/>
    </source>
</evidence>
<keyword evidence="2 5" id="KW-0227">DNA damage</keyword>
<dbReference type="InterPro" id="IPR011034">
    <property type="entry name" value="Formyl_transferase-like_C_sf"/>
</dbReference>
<dbReference type="GO" id="GO:0006284">
    <property type="term" value="P:base-excision repair"/>
    <property type="evidence" value="ECO:0007669"/>
    <property type="project" value="InterPro"/>
</dbReference>
<accession>A0A1D8AYR2</accession>
<dbReference type="Pfam" id="PF02245">
    <property type="entry name" value="Pur_DNA_glyco"/>
    <property type="match status" value="1"/>
</dbReference>
<evidence type="ECO:0000256" key="1">
    <source>
        <dbReference type="ARBA" id="ARBA00009232"/>
    </source>
</evidence>
<dbReference type="EC" id="3.2.2.-" evidence="5"/>
<name>A0A1D8AYR2_9BACT</name>
<dbReference type="GO" id="GO:0003677">
    <property type="term" value="F:DNA binding"/>
    <property type="evidence" value="ECO:0007669"/>
    <property type="project" value="InterPro"/>
</dbReference>
<keyword evidence="4 5" id="KW-0234">DNA repair</keyword>
<dbReference type="Proteomes" id="UP000095228">
    <property type="component" value="Chromosome"/>
</dbReference>
<dbReference type="GO" id="GO:0003905">
    <property type="term" value="F:alkylbase DNA N-glycosylase activity"/>
    <property type="evidence" value="ECO:0007669"/>
    <property type="project" value="InterPro"/>
</dbReference>
<sequence>MKRIVQPAELQVRNTPALARWLLGKVLVRTAAGGARCEHMITEVEAYHGETDRACHASKGRTSRTAVMYKPGGCWYVYLCYGVHEMLNLVTGPAEHPAAVLIRGVDAVAGPGRLTKRLRIDRKLNGQQAVPASGLHVEDHGIKVPRGRIKSGPRIGVDYAGPGWAEKPWRFWVEA</sequence>
<keyword evidence="3 5" id="KW-0378">Hydrolase</keyword>
<dbReference type="HAMAP" id="MF_00527">
    <property type="entry name" value="3MGH"/>
    <property type="match status" value="1"/>
</dbReference>
<evidence type="ECO:0000256" key="4">
    <source>
        <dbReference type="ARBA" id="ARBA00023204"/>
    </source>
</evidence>